<sequence>MYQNPYFLQILLWSVLVKCVCSNLKPSIYIKKVLSICNKAVKMSRKTKSFKTRLLYAKSIEMTIDLGLT</sequence>
<name>A0A834MJ75_RHYFE</name>
<evidence type="ECO:0000313" key="3">
    <source>
        <dbReference type="Proteomes" id="UP000625711"/>
    </source>
</evidence>
<dbReference type="AlphaFoldDB" id="A0A834MJ75"/>
<keyword evidence="3" id="KW-1185">Reference proteome</keyword>
<feature type="chain" id="PRO_5033028538" evidence="1">
    <location>
        <begin position="23"/>
        <end position="69"/>
    </location>
</feature>
<proteinExistence type="predicted"/>
<dbReference type="Proteomes" id="UP000625711">
    <property type="component" value="Unassembled WGS sequence"/>
</dbReference>
<reference evidence="2" key="1">
    <citation type="submission" date="2020-08" db="EMBL/GenBank/DDBJ databases">
        <title>Genome sequencing and assembly of the red palm weevil Rhynchophorus ferrugineus.</title>
        <authorList>
            <person name="Dias G.B."/>
            <person name="Bergman C.M."/>
            <person name="Manee M."/>
        </authorList>
    </citation>
    <scope>NUCLEOTIDE SEQUENCE</scope>
    <source>
        <strain evidence="2">AA-2017</strain>
        <tissue evidence="2">Whole larva</tissue>
    </source>
</reference>
<protein>
    <submittedName>
        <fullName evidence="2">Uncharacterized protein</fullName>
    </submittedName>
</protein>
<keyword evidence="1" id="KW-0732">Signal</keyword>
<accession>A0A834MJ75</accession>
<evidence type="ECO:0000313" key="2">
    <source>
        <dbReference type="EMBL" id="KAF7280394.1"/>
    </source>
</evidence>
<organism evidence="2 3">
    <name type="scientific">Rhynchophorus ferrugineus</name>
    <name type="common">Red palm weevil</name>
    <name type="synonym">Curculio ferrugineus</name>
    <dbReference type="NCBI Taxonomy" id="354439"/>
    <lineage>
        <taxon>Eukaryota</taxon>
        <taxon>Metazoa</taxon>
        <taxon>Ecdysozoa</taxon>
        <taxon>Arthropoda</taxon>
        <taxon>Hexapoda</taxon>
        <taxon>Insecta</taxon>
        <taxon>Pterygota</taxon>
        <taxon>Neoptera</taxon>
        <taxon>Endopterygota</taxon>
        <taxon>Coleoptera</taxon>
        <taxon>Polyphaga</taxon>
        <taxon>Cucujiformia</taxon>
        <taxon>Curculionidae</taxon>
        <taxon>Dryophthorinae</taxon>
        <taxon>Rhynchophorus</taxon>
    </lineage>
</organism>
<gene>
    <name evidence="2" type="ORF">GWI33_006087</name>
</gene>
<comment type="caution">
    <text evidence="2">The sequence shown here is derived from an EMBL/GenBank/DDBJ whole genome shotgun (WGS) entry which is preliminary data.</text>
</comment>
<dbReference type="EMBL" id="JAACXV010000302">
    <property type="protein sequence ID" value="KAF7280394.1"/>
    <property type="molecule type" value="Genomic_DNA"/>
</dbReference>
<evidence type="ECO:0000256" key="1">
    <source>
        <dbReference type="SAM" id="SignalP"/>
    </source>
</evidence>
<feature type="signal peptide" evidence="1">
    <location>
        <begin position="1"/>
        <end position="22"/>
    </location>
</feature>